<feature type="compositionally biased region" description="Low complexity" evidence="1">
    <location>
        <begin position="74"/>
        <end position="97"/>
    </location>
</feature>
<evidence type="ECO:0000313" key="2">
    <source>
        <dbReference type="EMBL" id="ODH13505.1"/>
    </source>
</evidence>
<name>A0A1D2J5H9_PARBR</name>
<proteinExistence type="predicted"/>
<dbReference type="VEuPathDB" id="FungiDB:PABG_12386"/>
<accession>A0A1D2J5H9</accession>
<reference evidence="2 3" key="1">
    <citation type="submission" date="2016-06" db="EMBL/GenBank/DDBJ databases">
        <authorList>
            <person name="Kjaerup R.B."/>
            <person name="Dalgaard T.S."/>
            <person name="Juul-Madsen H.R."/>
        </authorList>
    </citation>
    <scope>NUCLEOTIDE SEQUENCE [LARGE SCALE GENOMIC DNA]</scope>
    <source>
        <strain evidence="2 3">Pb300</strain>
    </source>
</reference>
<dbReference type="EMBL" id="LZYO01000475">
    <property type="protein sequence ID" value="ODH13505.1"/>
    <property type="molecule type" value="Genomic_DNA"/>
</dbReference>
<dbReference type="VEuPathDB" id="FungiDB:PADG_02336"/>
<evidence type="ECO:0000256" key="1">
    <source>
        <dbReference type="SAM" id="MobiDB-lite"/>
    </source>
</evidence>
<sequence length="131" mass="14337">MRSVRCCWLSDIHTLEQNVTPVNAAQLEITRSSLKSFDPGMMVRQCVSDSPFSGIVLANISLHFPGSQRRRSKSTPSSPRSIPSARSPASSPSTPLRRSTRGNQPEAQKSELQPLTYETVIATSGLKRKGL</sequence>
<evidence type="ECO:0000313" key="3">
    <source>
        <dbReference type="Proteomes" id="UP000242814"/>
    </source>
</evidence>
<feature type="region of interest" description="Disordered" evidence="1">
    <location>
        <begin position="65"/>
        <end position="116"/>
    </location>
</feature>
<comment type="caution">
    <text evidence="2">The sequence shown here is derived from an EMBL/GenBank/DDBJ whole genome shotgun (WGS) entry which is preliminary data.</text>
</comment>
<gene>
    <name evidence="2" type="ORF">ACO22_07194</name>
</gene>
<protein>
    <submittedName>
        <fullName evidence="2">Uncharacterized protein</fullName>
    </submittedName>
</protein>
<dbReference type="Proteomes" id="UP000242814">
    <property type="component" value="Unassembled WGS sequence"/>
</dbReference>
<feature type="compositionally biased region" description="Polar residues" evidence="1">
    <location>
        <begin position="102"/>
        <end position="113"/>
    </location>
</feature>
<organism evidence="2 3">
    <name type="scientific">Paracoccidioides brasiliensis</name>
    <dbReference type="NCBI Taxonomy" id="121759"/>
    <lineage>
        <taxon>Eukaryota</taxon>
        <taxon>Fungi</taxon>
        <taxon>Dikarya</taxon>
        <taxon>Ascomycota</taxon>
        <taxon>Pezizomycotina</taxon>
        <taxon>Eurotiomycetes</taxon>
        <taxon>Eurotiomycetidae</taxon>
        <taxon>Onygenales</taxon>
        <taxon>Ajellomycetaceae</taxon>
        <taxon>Paracoccidioides</taxon>
    </lineage>
</organism>
<dbReference type="AlphaFoldDB" id="A0A1D2J5H9"/>